<evidence type="ECO:0008006" key="3">
    <source>
        <dbReference type="Google" id="ProtNLM"/>
    </source>
</evidence>
<dbReference type="AlphaFoldDB" id="A0A562UV33"/>
<dbReference type="SUPFAM" id="SSF52317">
    <property type="entry name" value="Class I glutamine amidotransferase-like"/>
    <property type="match status" value="1"/>
</dbReference>
<dbReference type="OrthoDB" id="7390937at2"/>
<dbReference type="RefSeq" id="WP_067601229.1">
    <property type="nucleotide sequence ID" value="NZ_CP015963.1"/>
</dbReference>
<comment type="caution">
    <text evidence="1">The sequence shown here is derived from an EMBL/GenBank/DDBJ whole genome shotgun (WGS) entry which is preliminary data.</text>
</comment>
<accession>A0A562UV33</accession>
<dbReference type="STRING" id="476157.GCA_001663155_02239"/>
<name>A0A562UV33_9SPHN</name>
<proteinExistence type="predicted"/>
<dbReference type="EMBL" id="VLLK01000001">
    <property type="protein sequence ID" value="TWJ09479.1"/>
    <property type="molecule type" value="Genomic_DNA"/>
</dbReference>
<gene>
    <name evidence="1" type="ORF">JN10_1114</name>
</gene>
<evidence type="ECO:0000313" key="2">
    <source>
        <dbReference type="Proteomes" id="UP000320547"/>
    </source>
</evidence>
<protein>
    <recommendedName>
        <fullName evidence="3">ABC transporter</fullName>
    </recommendedName>
</protein>
<keyword evidence="2" id="KW-1185">Reference proteome</keyword>
<evidence type="ECO:0000313" key="1">
    <source>
        <dbReference type="EMBL" id="TWJ09479.1"/>
    </source>
</evidence>
<dbReference type="InterPro" id="IPR029062">
    <property type="entry name" value="Class_I_gatase-like"/>
</dbReference>
<organism evidence="1 2">
    <name type="scientific">Altererythrobacter ishigakiensis</name>
    <dbReference type="NCBI Taxonomy" id="476157"/>
    <lineage>
        <taxon>Bacteria</taxon>
        <taxon>Pseudomonadati</taxon>
        <taxon>Pseudomonadota</taxon>
        <taxon>Alphaproteobacteria</taxon>
        <taxon>Sphingomonadales</taxon>
        <taxon>Erythrobacteraceae</taxon>
        <taxon>Altererythrobacter</taxon>
    </lineage>
</organism>
<reference evidence="1 2" key="1">
    <citation type="submission" date="2019-07" db="EMBL/GenBank/DDBJ databases">
        <title>Genomic Encyclopedia of Archaeal and Bacterial Type Strains, Phase II (KMG-II): from individual species to whole genera.</title>
        <authorList>
            <person name="Goeker M."/>
        </authorList>
    </citation>
    <scope>NUCLEOTIDE SEQUENCE [LARGE SCALE GENOMIC DNA]</scope>
    <source>
        <strain evidence="1 2">ATCC BAA-2084</strain>
    </source>
</reference>
<sequence>MSPIRQHSKIAIVALVAAAAVLLFVFWPRADDPEAPIERHPLALMTSLPIYWPEGADIASIVGGAGEQPWVRTVIERRYELVPLDSLSAAADGESGPLNGFDRLLLAQPRGLSPADNEALDSWVRGGGRLLYLLDPMLTGQYSVPVGDPRHPTLVGLVPPVILRWGLAMQYLDQQPFDLHEASYGDGLLPVQLAGDILILDEADGFSEEQLAARGSCEVLGEGLAARCKVEKGQVLVVADAAVLEMFEPTGETQQQLLDLLDVAFEVSN</sequence>
<dbReference type="Proteomes" id="UP000320547">
    <property type="component" value="Unassembled WGS sequence"/>
</dbReference>